<sequence length="340" mass="37715">MELCSSKAGRFLLCFSLERIGNKPRPLEAHKEVAGCWEEYEKKGGGALINHASFAEVLNKGKREVGKTVWIDSDTEEDGRLLELTRSAEKGLTGRDLVVRDEEVEDFRAMEARNYLPPEENGGKKRVWGEDLKGKEENGKGEELWGSISPIMRSFLVSQFGCGYVWQKCPAVFSLLSWSLGFQVFRLSCLSIDFFIPYLTVDVDFSGQCRGENLHSSPREVLHDRCPSSPSTVMGPSHGLDPCASFPMALEVIVKPLADISLLEEVLRFQGMLSSSRSSWGEGPSSSSTTPFWVPDSSTLGEDRKGTTLFLKRWGGSSEWEVVNGPLSMVLQDGSEVVFL</sequence>
<reference evidence="2 3" key="1">
    <citation type="journal article" date="2018" name="PLoS Genet.">
        <title>Population sequencing reveals clonal diversity and ancestral inbreeding in the grapevine cultivar Chardonnay.</title>
        <authorList>
            <person name="Roach M.J."/>
            <person name="Johnson D.L."/>
            <person name="Bohlmann J."/>
            <person name="van Vuuren H.J."/>
            <person name="Jones S.J."/>
            <person name="Pretorius I.S."/>
            <person name="Schmidt S.A."/>
            <person name="Borneman A.R."/>
        </authorList>
    </citation>
    <scope>NUCLEOTIDE SEQUENCE [LARGE SCALE GENOMIC DNA]</scope>
    <source>
        <strain evidence="3">cv. Chardonnay</strain>
        <tissue evidence="2">Leaf</tissue>
    </source>
</reference>
<evidence type="ECO:0000256" key="1">
    <source>
        <dbReference type="SAM" id="MobiDB-lite"/>
    </source>
</evidence>
<dbReference type="AlphaFoldDB" id="A0A438HBC0"/>
<feature type="compositionally biased region" description="Low complexity" evidence="1">
    <location>
        <begin position="275"/>
        <end position="288"/>
    </location>
</feature>
<evidence type="ECO:0000313" key="3">
    <source>
        <dbReference type="Proteomes" id="UP000288805"/>
    </source>
</evidence>
<gene>
    <name evidence="2" type="ORF">CK203_049512</name>
</gene>
<feature type="region of interest" description="Disordered" evidence="1">
    <location>
        <begin position="275"/>
        <end position="299"/>
    </location>
</feature>
<comment type="caution">
    <text evidence="2">The sequence shown here is derived from an EMBL/GenBank/DDBJ whole genome shotgun (WGS) entry which is preliminary data.</text>
</comment>
<organism evidence="2 3">
    <name type="scientific">Vitis vinifera</name>
    <name type="common">Grape</name>
    <dbReference type="NCBI Taxonomy" id="29760"/>
    <lineage>
        <taxon>Eukaryota</taxon>
        <taxon>Viridiplantae</taxon>
        <taxon>Streptophyta</taxon>
        <taxon>Embryophyta</taxon>
        <taxon>Tracheophyta</taxon>
        <taxon>Spermatophyta</taxon>
        <taxon>Magnoliopsida</taxon>
        <taxon>eudicotyledons</taxon>
        <taxon>Gunneridae</taxon>
        <taxon>Pentapetalae</taxon>
        <taxon>rosids</taxon>
        <taxon>Vitales</taxon>
        <taxon>Vitaceae</taxon>
        <taxon>Viteae</taxon>
        <taxon>Vitis</taxon>
    </lineage>
</organism>
<proteinExistence type="predicted"/>
<protein>
    <submittedName>
        <fullName evidence="2">Uncharacterized protein</fullName>
    </submittedName>
</protein>
<accession>A0A438HBC0</accession>
<name>A0A438HBC0_VITVI</name>
<dbReference type="EMBL" id="QGNW01000249">
    <property type="protein sequence ID" value="RVW81746.1"/>
    <property type="molecule type" value="Genomic_DNA"/>
</dbReference>
<dbReference type="Proteomes" id="UP000288805">
    <property type="component" value="Unassembled WGS sequence"/>
</dbReference>
<evidence type="ECO:0000313" key="2">
    <source>
        <dbReference type="EMBL" id="RVW81746.1"/>
    </source>
</evidence>